<feature type="compositionally biased region" description="Basic and acidic residues" evidence="1">
    <location>
        <begin position="45"/>
        <end position="58"/>
    </location>
</feature>
<keyword evidence="4" id="KW-1185">Reference proteome</keyword>
<feature type="domain" description="Ethylene insensitive 3-like DNA-binding" evidence="2">
    <location>
        <begin position="25"/>
        <end position="80"/>
    </location>
</feature>
<dbReference type="InterPro" id="IPR047091">
    <property type="entry name" value="EIN3-like_DNA-bd"/>
</dbReference>
<organism evidence="3 4">
    <name type="scientific">Cajanus cajan</name>
    <name type="common">Pigeon pea</name>
    <name type="synonym">Cajanus indicus</name>
    <dbReference type="NCBI Taxonomy" id="3821"/>
    <lineage>
        <taxon>Eukaryota</taxon>
        <taxon>Viridiplantae</taxon>
        <taxon>Streptophyta</taxon>
        <taxon>Embryophyta</taxon>
        <taxon>Tracheophyta</taxon>
        <taxon>Spermatophyta</taxon>
        <taxon>Magnoliopsida</taxon>
        <taxon>eudicotyledons</taxon>
        <taxon>Gunneridae</taxon>
        <taxon>Pentapetalae</taxon>
        <taxon>rosids</taxon>
        <taxon>fabids</taxon>
        <taxon>Fabales</taxon>
        <taxon>Fabaceae</taxon>
        <taxon>Papilionoideae</taxon>
        <taxon>50 kb inversion clade</taxon>
        <taxon>NPAAA clade</taxon>
        <taxon>indigoferoid/millettioid clade</taxon>
        <taxon>Phaseoleae</taxon>
        <taxon>Cajanus</taxon>
    </lineage>
</organism>
<proteinExistence type="predicted"/>
<feature type="compositionally biased region" description="Acidic residues" evidence="1">
    <location>
        <begin position="9"/>
        <end position="21"/>
    </location>
</feature>
<dbReference type="GO" id="GO:0005634">
    <property type="term" value="C:nucleus"/>
    <property type="evidence" value="ECO:0007669"/>
    <property type="project" value="InterPro"/>
</dbReference>
<dbReference type="EMBL" id="KQ483597">
    <property type="protein sequence ID" value="KYP45215.1"/>
    <property type="molecule type" value="Genomic_DNA"/>
</dbReference>
<dbReference type="GO" id="GO:0003700">
    <property type="term" value="F:DNA-binding transcription factor activity"/>
    <property type="evidence" value="ECO:0007669"/>
    <property type="project" value="InterPro"/>
</dbReference>
<evidence type="ECO:0000313" key="4">
    <source>
        <dbReference type="Proteomes" id="UP000075243"/>
    </source>
</evidence>
<dbReference type="PANTHER" id="PTHR33305">
    <property type="entry name" value="ETHYLENE INSENSITIVE 3-LIKE 2 PROTEIN"/>
    <property type="match status" value="1"/>
</dbReference>
<dbReference type="GO" id="GO:0003677">
    <property type="term" value="F:DNA binding"/>
    <property type="evidence" value="ECO:0007669"/>
    <property type="project" value="TreeGrafter"/>
</dbReference>
<dbReference type="InterPro" id="IPR006957">
    <property type="entry name" value="EIN3"/>
</dbReference>
<reference evidence="3" key="1">
    <citation type="journal article" date="2012" name="Nat. Biotechnol.">
        <title>Draft genome sequence of pigeonpea (Cajanus cajan), an orphan legume crop of resource-poor farmers.</title>
        <authorList>
            <person name="Varshney R.K."/>
            <person name="Chen W."/>
            <person name="Li Y."/>
            <person name="Bharti A.K."/>
            <person name="Saxena R.K."/>
            <person name="Schlueter J.A."/>
            <person name="Donoghue M.T."/>
            <person name="Azam S."/>
            <person name="Fan G."/>
            <person name="Whaley A.M."/>
            <person name="Farmer A.D."/>
            <person name="Sheridan J."/>
            <person name="Iwata A."/>
            <person name="Tuteja R."/>
            <person name="Penmetsa R.V."/>
            <person name="Wu W."/>
            <person name="Upadhyaya H.D."/>
            <person name="Yang S.P."/>
            <person name="Shah T."/>
            <person name="Saxena K.B."/>
            <person name="Michael T."/>
            <person name="McCombie W.R."/>
            <person name="Yang B."/>
            <person name="Zhang G."/>
            <person name="Yang H."/>
            <person name="Wang J."/>
            <person name="Spillane C."/>
            <person name="Cook D.R."/>
            <person name="May G.D."/>
            <person name="Xu X."/>
            <person name="Jackson S.A."/>
        </authorList>
    </citation>
    <scope>NUCLEOTIDE SEQUENCE [LARGE SCALE GENOMIC DNA]</scope>
</reference>
<dbReference type="Pfam" id="PF04873">
    <property type="entry name" value="EIN3_DNA-bd"/>
    <property type="match status" value="1"/>
</dbReference>
<evidence type="ECO:0000256" key="1">
    <source>
        <dbReference type="SAM" id="MobiDB-lite"/>
    </source>
</evidence>
<feature type="region of interest" description="Disordered" evidence="1">
    <location>
        <begin position="1"/>
        <end position="21"/>
    </location>
</feature>
<dbReference type="AlphaFoldDB" id="A0A151RRP1"/>
<dbReference type="OMA" id="FETHWPI"/>
<feature type="region of interest" description="Disordered" evidence="1">
    <location>
        <begin position="38"/>
        <end position="66"/>
    </location>
</feature>
<dbReference type="PANTHER" id="PTHR33305:SF29">
    <property type="entry name" value="ETHYLENE INSENSITIVE 3-LIKE 5 PROTEIN"/>
    <property type="match status" value="1"/>
</dbReference>
<sequence>MVEIHEEINPFDEEENEEEEIDYDQLKKRMWKDRILLQKLKGKRPKEEPDQEAKQEASRRKKMSRAQDSILKYMVKIMETNDELDMGFPDKNSRMNHESLCAYRNNQSPFLLHDHPNNETQLPSVDDWMNMVARGNQNENNIVGYLNDQLREIAGKTPEDYGGLWLNALEDLEFQAALDQMEIDLNHNHEQDTLQGQELTSIWDLTYK</sequence>
<dbReference type="Gramene" id="C.cajan_32079.t">
    <property type="protein sequence ID" value="C.cajan_32079.t"/>
    <property type="gene ID" value="C.cajan_32079"/>
</dbReference>
<dbReference type="Proteomes" id="UP000075243">
    <property type="component" value="Unassembled WGS sequence"/>
</dbReference>
<dbReference type="STRING" id="3821.A0A151RRP1"/>
<gene>
    <name evidence="3" type="ORF">KK1_033228</name>
</gene>
<name>A0A151RRP1_CAJCA</name>
<protein>
    <submittedName>
        <fullName evidence="3">ETHYLENE INSENSITIVE 3-like 4 protein</fullName>
    </submittedName>
</protein>
<evidence type="ECO:0000259" key="2">
    <source>
        <dbReference type="Pfam" id="PF04873"/>
    </source>
</evidence>
<accession>A0A151RRP1</accession>
<evidence type="ECO:0000313" key="3">
    <source>
        <dbReference type="EMBL" id="KYP45215.1"/>
    </source>
</evidence>